<evidence type="ECO:0000256" key="4">
    <source>
        <dbReference type="SAM" id="MobiDB-lite"/>
    </source>
</evidence>
<keyword evidence="7" id="KW-1185">Reference proteome</keyword>
<dbReference type="InterPro" id="IPR011990">
    <property type="entry name" value="TPR-like_helical_dom_sf"/>
</dbReference>
<dbReference type="InterPro" id="IPR027417">
    <property type="entry name" value="P-loop_NTPase"/>
</dbReference>
<evidence type="ECO:0000259" key="5">
    <source>
        <dbReference type="PROSITE" id="PS50043"/>
    </source>
</evidence>
<feature type="domain" description="HTH luxR-type" evidence="5">
    <location>
        <begin position="788"/>
        <end position="853"/>
    </location>
</feature>
<gene>
    <name evidence="6" type="ORF">PSU4_01120</name>
</gene>
<feature type="region of interest" description="Disordered" evidence="4">
    <location>
        <begin position="851"/>
        <end position="876"/>
    </location>
</feature>
<dbReference type="Gene3D" id="1.25.40.10">
    <property type="entry name" value="Tetratricopeptide repeat domain"/>
    <property type="match status" value="1"/>
</dbReference>
<sequence length="876" mass="92366">MRDTCPSTLSPPALPRDLVSRPDLRAELDSGAGRALTLVCAPPGFGKTVAVAEWVRRGAATPFVWLSLTAEHDDPSTLWAAVLAALRATGAAPPTDPRRTPAPPGGRPRLLDEVLAAVDALPGPVRLVLDDAHHLRGRETAEHLRLLVRDHGPSAQVVLVSRIDPPLALARMRLTGELCELRTDRLRFSERETVQILRRNGLDPTRNQAATLHRRTGGWAAGLRLAACSLHRVHDPDRFLADFSGDDHSVADYLVGEVLAGIGEDRREVLRRVSITDPVPAALAVELCDREDAADVLDELGREIGLISVAPDRADFRVQELLRSYLEADLHRRSAGSVSALHRRAALWWDGRGRPAEAMRHVGRTGDPTFAGGMLVRRGARLVAIGDRAALRDALRLSGTTTVARTWAAALSAQDNLVRGDRDAVAADVERALREGHPAAGSELAVLLTATARLAGLAGSVPTTPEPLPDDPSLAALALAGRGAVECLTGTFDAGRADLATALDTARRWHLQLLEAQCLLLLGGAAWAVGDLREAAATSAAALHAVADGGWAGSGLAVGATAVAALTAVERGRPEAALAALDGVATCEPGDLDPVLSLALGVSRGAALFDSGERAAGLLALQQARSDGAGHDVPAALATTSALIENHVALRLGYTRAAATAAGRIEGTPGARGERLLLRAWAETAAGSFGSAQRCAEKILDPGVPRARPATLVEASLVVANVAVRRGDRPAARSAVRDALDRAATMDLVRPFVVTSSSVRALLVDELMGEGVRARFAARVLAVPRGGSRPVATTLTEREQDVLALLPSLLNLDEIAAELTVSVNTVKSHVRSIYDKLGACSRRRAVLAAHERGLLRRTPSPTHSRRTRNPHVTRPG</sequence>
<dbReference type="AlphaFoldDB" id="A0A511DDV2"/>
<proteinExistence type="predicted"/>
<evidence type="ECO:0000256" key="2">
    <source>
        <dbReference type="ARBA" id="ARBA00023125"/>
    </source>
</evidence>
<accession>A0A511DDV2</accession>
<evidence type="ECO:0000313" key="6">
    <source>
        <dbReference type="EMBL" id="GEL21158.1"/>
    </source>
</evidence>
<dbReference type="GO" id="GO:0006355">
    <property type="term" value="P:regulation of DNA-templated transcription"/>
    <property type="evidence" value="ECO:0007669"/>
    <property type="project" value="InterPro"/>
</dbReference>
<comment type="caution">
    <text evidence="6">The sequence shown here is derived from an EMBL/GenBank/DDBJ whole genome shotgun (WGS) entry which is preliminary data.</text>
</comment>
<dbReference type="Pfam" id="PF13401">
    <property type="entry name" value="AAA_22"/>
    <property type="match status" value="1"/>
</dbReference>
<dbReference type="EMBL" id="BJVJ01000001">
    <property type="protein sequence ID" value="GEL21158.1"/>
    <property type="molecule type" value="Genomic_DNA"/>
</dbReference>
<dbReference type="InterPro" id="IPR016032">
    <property type="entry name" value="Sig_transdc_resp-reg_C-effctor"/>
</dbReference>
<keyword evidence="1" id="KW-0805">Transcription regulation</keyword>
<dbReference type="CDD" id="cd06170">
    <property type="entry name" value="LuxR_C_like"/>
    <property type="match status" value="1"/>
</dbReference>
<dbReference type="InterPro" id="IPR049945">
    <property type="entry name" value="AAA_22"/>
</dbReference>
<keyword evidence="3" id="KW-0804">Transcription</keyword>
<dbReference type="Gene3D" id="1.10.10.10">
    <property type="entry name" value="Winged helix-like DNA-binding domain superfamily/Winged helix DNA-binding domain"/>
    <property type="match status" value="1"/>
</dbReference>
<dbReference type="PANTHER" id="PTHR44688">
    <property type="entry name" value="DNA-BINDING TRANSCRIPTIONAL ACTIVATOR DEVR_DOSR"/>
    <property type="match status" value="1"/>
</dbReference>
<evidence type="ECO:0000256" key="1">
    <source>
        <dbReference type="ARBA" id="ARBA00023015"/>
    </source>
</evidence>
<evidence type="ECO:0000313" key="7">
    <source>
        <dbReference type="Proteomes" id="UP000321685"/>
    </source>
</evidence>
<dbReference type="RefSeq" id="WP_147101521.1">
    <property type="nucleotide sequence ID" value="NZ_BJVJ01000001.1"/>
</dbReference>
<dbReference type="SMART" id="SM00421">
    <property type="entry name" value="HTH_LUXR"/>
    <property type="match status" value="1"/>
</dbReference>
<keyword evidence="2" id="KW-0238">DNA-binding</keyword>
<dbReference type="Pfam" id="PF25873">
    <property type="entry name" value="WHD_MalT"/>
    <property type="match status" value="1"/>
</dbReference>
<feature type="compositionally biased region" description="Basic residues" evidence="4">
    <location>
        <begin position="863"/>
        <end position="876"/>
    </location>
</feature>
<dbReference type="InterPro" id="IPR036388">
    <property type="entry name" value="WH-like_DNA-bd_sf"/>
</dbReference>
<dbReference type="InterPro" id="IPR059106">
    <property type="entry name" value="WHD_MalT"/>
</dbReference>
<protein>
    <submittedName>
        <fullName evidence="6">LuxR family transcriptional regulator</fullName>
    </submittedName>
</protein>
<dbReference type="Pfam" id="PF00196">
    <property type="entry name" value="GerE"/>
    <property type="match status" value="1"/>
</dbReference>
<dbReference type="PANTHER" id="PTHR44688:SF16">
    <property type="entry name" value="DNA-BINDING TRANSCRIPTIONAL ACTIVATOR DEVR_DOSR"/>
    <property type="match status" value="1"/>
</dbReference>
<evidence type="ECO:0000256" key="3">
    <source>
        <dbReference type="ARBA" id="ARBA00023163"/>
    </source>
</evidence>
<dbReference type="OrthoDB" id="134985at2"/>
<dbReference type="PROSITE" id="PS50043">
    <property type="entry name" value="HTH_LUXR_2"/>
    <property type="match status" value="1"/>
</dbReference>
<dbReference type="GO" id="GO:0003677">
    <property type="term" value="F:DNA binding"/>
    <property type="evidence" value="ECO:0007669"/>
    <property type="project" value="UniProtKB-KW"/>
</dbReference>
<organism evidence="6 7">
    <name type="scientific">Pseudonocardia sulfidoxydans NBRC 16205</name>
    <dbReference type="NCBI Taxonomy" id="1223511"/>
    <lineage>
        <taxon>Bacteria</taxon>
        <taxon>Bacillati</taxon>
        <taxon>Actinomycetota</taxon>
        <taxon>Actinomycetes</taxon>
        <taxon>Pseudonocardiales</taxon>
        <taxon>Pseudonocardiaceae</taxon>
        <taxon>Pseudonocardia</taxon>
    </lineage>
</organism>
<dbReference type="InterPro" id="IPR000792">
    <property type="entry name" value="Tscrpt_reg_LuxR_C"/>
</dbReference>
<dbReference type="Proteomes" id="UP000321685">
    <property type="component" value="Unassembled WGS sequence"/>
</dbReference>
<reference evidence="6 7" key="1">
    <citation type="submission" date="2019-07" db="EMBL/GenBank/DDBJ databases">
        <title>Whole genome shotgun sequence of Pseudonocardia sulfidoxydans NBRC 16205.</title>
        <authorList>
            <person name="Hosoyama A."/>
            <person name="Uohara A."/>
            <person name="Ohji S."/>
            <person name="Ichikawa N."/>
        </authorList>
    </citation>
    <scope>NUCLEOTIDE SEQUENCE [LARGE SCALE GENOMIC DNA]</scope>
    <source>
        <strain evidence="6 7">NBRC 16205</strain>
    </source>
</reference>
<dbReference type="SUPFAM" id="SSF52540">
    <property type="entry name" value="P-loop containing nucleoside triphosphate hydrolases"/>
    <property type="match status" value="1"/>
</dbReference>
<dbReference type="SUPFAM" id="SSF46894">
    <property type="entry name" value="C-terminal effector domain of the bipartite response regulators"/>
    <property type="match status" value="1"/>
</dbReference>
<name>A0A511DDV2_9PSEU</name>
<dbReference type="GO" id="GO:0016887">
    <property type="term" value="F:ATP hydrolysis activity"/>
    <property type="evidence" value="ECO:0007669"/>
    <property type="project" value="InterPro"/>
</dbReference>